<feature type="compositionally biased region" description="Basic and acidic residues" evidence="10">
    <location>
        <begin position="680"/>
        <end position="691"/>
    </location>
</feature>
<dbReference type="OMA" id="LQRDWRC"/>
<dbReference type="PANTHER" id="PTHR17583:SF0">
    <property type="entry name" value="PHOSPHOINOSITIDE 3-KINASE REGULATORY SUBUNIT 4"/>
    <property type="match status" value="1"/>
</dbReference>
<dbReference type="PROSITE" id="PS50082">
    <property type="entry name" value="WD_REPEATS_2"/>
    <property type="match status" value="1"/>
</dbReference>
<keyword evidence="3 9" id="KW-0853">WD repeat</keyword>
<feature type="compositionally biased region" description="Low complexity" evidence="10">
    <location>
        <begin position="1829"/>
        <end position="1838"/>
    </location>
</feature>
<evidence type="ECO:0000256" key="4">
    <source>
        <dbReference type="ARBA" id="ARBA00022679"/>
    </source>
</evidence>
<feature type="region of interest" description="Disordered" evidence="10">
    <location>
        <begin position="1461"/>
        <end position="1481"/>
    </location>
</feature>
<dbReference type="InterPro" id="IPR000719">
    <property type="entry name" value="Prot_kinase_dom"/>
</dbReference>
<dbReference type="Gene3D" id="1.25.10.10">
    <property type="entry name" value="Leucine-rich Repeat Variant"/>
    <property type="match status" value="1"/>
</dbReference>
<dbReference type="GO" id="GO:0034271">
    <property type="term" value="C:phosphatidylinositol 3-kinase complex, class III, type I"/>
    <property type="evidence" value="ECO:0007669"/>
    <property type="project" value="TreeGrafter"/>
</dbReference>
<reference evidence="12" key="1">
    <citation type="submission" date="2011-02" db="EMBL/GenBank/DDBJ databases">
        <authorList>
            <person name="Aslett M."/>
        </authorList>
    </citation>
    <scope>NUCLEOTIDE SEQUENCE</scope>
    <source>
        <strain evidence="12">Liverpool</strain>
    </source>
</reference>
<evidence type="ECO:0000256" key="7">
    <source>
        <dbReference type="ARBA" id="ARBA00022840"/>
    </source>
</evidence>
<feature type="domain" description="Protein kinase" evidence="11">
    <location>
        <begin position="82"/>
        <end position="461"/>
    </location>
</feature>
<dbReference type="SUPFAM" id="SSF56112">
    <property type="entry name" value="Protein kinase-like (PK-like)"/>
    <property type="match status" value="1"/>
</dbReference>
<feature type="compositionally biased region" description="Basic and acidic residues" evidence="10">
    <location>
        <begin position="1657"/>
        <end position="1672"/>
    </location>
</feature>
<reference evidence="12" key="2">
    <citation type="submission" date="2011-03" db="EMBL/GenBank/DDBJ databases">
        <title>Comparative genomics and transcriptomics of Neospora caninum and Toxoplasma gondii.</title>
        <authorList>
            <person name="Reid A.J."/>
            <person name="Sohal A."/>
            <person name="Harris D."/>
            <person name="Quail M."/>
            <person name="Sanders M."/>
            <person name="Berriman M."/>
            <person name="Wastling J.M."/>
            <person name="Pain A."/>
        </authorList>
    </citation>
    <scope>NUCLEOTIDE SEQUENCE</scope>
    <source>
        <strain evidence="12">Liverpool</strain>
    </source>
</reference>
<dbReference type="GO" id="GO:0005524">
    <property type="term" value="F:ATP binding"/>
    <property type="evidence" value="ECO:0007669"/>
    <property type="project" value="InterPro"/>
</dbReference>
<dbReference type="InterPro" id="IPR045162">
    <property type="entry name" value="Vps15-like"/>
</dbReference>
<feature type="compositionally biased region" description="Basic and acidic residues" evidence="10">
    <location>
        <begin position="3091"/>
        <end position="3103"/>
    </location>
</feature>
<feature type="compositionally biased region" description="Polar residues" evidence="10">
    <location>
        <begin position="2208"/>
        <end position="2222"/>
    </location>
</feature>
<feature type="compositionally biased region" description="Low complexity" evidence="10">
    <location>
        <begin position="2727"/>
        <end position="2743"/>
    </location>
</feature>
<dbReference type="GeneID" id="13446717"/>
<dbReference type="InterPro" id="IPR011009">
    <property type="entry name" value="Kinase-like_dom_sf"/>
</dbReference>
<feature type="compositionally biased region" description="Low complexity" evidence="10">
    <location>
        <begin position="2272"/>
        <end position="2296"/>
    </location>
</feature>
<feature type="region of interest" description="Disordered" evidence="10">
    <location>
        <begin position="1817"/>
        <end position="1860"/>
    </location>
</feature>
<dbReference type="OrthoDB" id="242910at2759"/>
<dbReference type="InterPro" id="IPR011989">
    <property type="entry name" value="ARM-like"/>
</dbReference>
<evidence type="ECO:0000256" key="6">
    <source>
        <dbReference type="ARBA" id="ARBA00022777"/>
    </source>
</evidence>
<dbReference type="InterPro" id="IPR016024">
    <property type="entry name" value="ARM-type_fold"/>
</dbReference>
<dbReference type="GO" id="GO:0034272">
    <property type="term" value="C:phosphatidylinositol 3-kinase complex, class III, type II"/>
    <property type="evidence" value="ECO:0007669"/>
    <property type="project" value="TreeGrafter"/>
</dbReference>
<dbReference type="GO" id="GO:0016236">
    <property type="term" value="P:macroautophagy"/>
    <property type="evidence" value="ECO:0007669"/>
    <property type="project" value="InterPro"/>
</dbReference>
<feature type="compositionally biased region" description="Basic and acidic residues" evidence="10">
    <location>
        <begin position="3110"/>
        <end position="3127"/>
    </location>
</feature>
<dbReference type="Proteomes" id="UP000007494">
    <property type="component" value="Chromosome XI"/>
</dbReference>
<organism evidence="12 14">
    <name type="scientific">Neospora caninum (strain Liverpool)</name>
    <dbReference type="NCBI Taxonomy" id="572307"/>
    <lineage>
        <taxon>Eukaryota</taxon>
        <taxon>Sar</taxon>
        <taxon>Alveolata</taxon>
        <taxon>Apicomplexa</taxon>
        <taxon>Conoidasida</taxon>
        <taxon>Coccidia</taxon>
        <taxon>Eucoccidiorida</taxon>
        <taxon>Eimeriorina</taxon>
        <taxon>Sarcocystidae</taxon>
        <taxon>Neospora</taxon>
    </lineage>
</organism>
<dbReference type="SMART" id="SM00220">
    <property type="entry name" value="S_TKc"/>
    <property type="match status" value="1"/>
</dbReference>
<feature type="region of interest" description="Disordered" evidence="10">
    <location>
        <begin position="277"/>
        <end position="313"/>
    </location>
</feature>
<evidence type="ECO:0000256" key="1">
    <source>
        <dbReference type="ARBA" id="ARBA00012513"/>
    </source>
</evidence>
<keyword evidence="5" id="KW-0677">Repeat</keyword>
<feature type="region of interest" description="Disordered" evidence="10">
    <location>
        <begin position="660"/>
        <end position="691"/>
    </location>
</feature>
<feature type="compositionally biased region" description="Basic and acidic residues" evidence="10">
    <location>
        <begin position="1156"/>
        <end position="1171"/>
    </location>
</feature>
<keyword evidence="7" id="KW-0067">ATP-binding</keyword>
<dbReference type="Gene3D" id="1.10.510.10">
    <property type="entry name" value="Transferase(Phosphotransferase) domain 1"/>
    <property type="match status" value="1"/>
</dbReference>
<reference evidence="14" key="3">
    <citation type="journal article" date="2012" name="PLoS Pathog.">
        <title>Comparative genomics of the apicomplexan parasites Toxoplasma gondii and Neospora caninum: Coccidia differing in host range and transmission strategy.</title>
        <authorList>
            <person name="Reid A.J."/>
            <person name="Vermont S.J."/>
            <person name="Cotton J.A."/>
            <person name="Harris D."/>
            <person name="Hill-Cawthorne G.A."/>
            <person name="Konen-Waisman S."/>
            <person name="Latham S.M."/>
            <person name="Mourier T."/>
            <person name="Norton R."/>
            <person name="Quail M.A."/>
            <person name="Sanders M."/>
            <person name="Shanmugam D."/>
            <person name="Sohal A."/>
            <person name="Wasmuth J.D."/>
            <person name="Brunk B."/>
            <person name="Grigg M.E."/>
            <person name="Howard J.C."/>
            <person name="Parkinson J."/>
            <person name="Roos D.S."/>
            <person name="Trees A.J."/>
            <person name="Berriman M."/>
            <person name="Pain A."/>
            <person name="Wastling J.M."/>
        </authorList>
    </citation>
    <scope>NUCLEOTIDE SEQUENCE [LARGE SCALE GENOMIC DNA]</scope>
    <source>
        <strain evidence="14">Liverpool</strain>
    </source>
</reference>
<keyword evidence="4" id="KW-0808">Transferase</keyword>
<feature type="region of interest" description="Disordered" evidence="10">
    <location>
        <begin position="975"/>
        <end position="999"/>
    </location>
</feature>
<feature type="compositionally biased region" description="Basic and acidic residues" evidence="10">
    <location>
        <begin position="2818"/>
        <end position="2838"/>
    </location>
</feature>
<dbReference type="EMBL" id="FR823392">
    <property type="protein sequence ID" value="CBZ55002.1"/>
    <property type="molecule type" value="Genomic_DNA"/>
</dbReference>
<feature type="region of interest" description="Disordered" evidence="10">
    <location>
        <begin position="2167"/>
        <end position="2192"/>
    </location>
</feature>
<gene>
    <name evidence="13" type="ORF">BN1204_054290</name>
    <name evidence="12" type="ORF">NCLIV_054290</name>
</gene>
<dbReference type="eggNOG" id="KOG1240">
    <property type="taxonomic scope" value="Eukaryota"/>
</dbReference>
<evidence type="ECO:0000313" key="14">
    <source>
        <dbReference type="Proteomes" id="UP000007494"/>
    </source>
</evidence>
<evidence type="ECO:0000313" key="13">
    <source>
        <dbReference type="EMBL" id="CEL69726.1"/>
    </source>
</evidence>
<evidence type="ECO:0000256" key="2">
    <source>
        <dbReference type="ARBA" id="ARBA00022527"/>
    </source>
</evidence>
<dbReference type="VEuPathDB" id="ToxoDB:NCLIV_054290"/>
<feature type="region of interest" description="Disordered" evidence="10">
    <location>
        <begin position="1636"/>
        <end position="1692"/>
    </location>
</feature>
<feature type="region of interest" description="Disordered" evidence="10">
    <location>
        <begin position="2265"/>
        <end position="2318"/>
    </location>
</feature>
<dbReference type="GO" id="GO:0004674">
    <property type="term" value="F:protein serine/threonine kinase activity"/>
    <property type="evidence" value="ECO:0007669"/>
    <property type="project" value="UniProtKB-KW"/>
</dbReference>
<dbReference type="RefSeq" id="XP_003885030.1">
    <property type="nucleotide sequence ID" value="XM_003884981.1"/>
</dbReference>
<dbReference type="PROSITE" id="PS50011">
    <property type="entry name" value="PROTEIN_KINASE_DOM"/>
    <property type="match status" value="1"/>
</dbReference>
<dbReference type="EMBL" id="LN714486">
    <property type="protein sequence ID" value="CEL69726.1"/>
    <property type="molecule type" value="Genomic_DNA"/>
</dbReference>
<dbReference type="Pfam" id="PF22956">
    <property type="entry name" value="VPS15-like_hel"/>
    <property type="match status" value="2"/>
</dbReference>
<evidence type="ECO:0000256" key="10">
    <source>
        <dbReference type="SAM" id="MobiDB-lite"/>
    </source>
</evidence>
<feature type="region of interest" description="Disordered" evidence="10">
    <location>
        <begin position="1151"/>
        <end position="1176"/>
    </location>
</feature>
<feature type="region of interest" description="Disordered" evidence="10">
    <location>
        <begin position="3076"/>
        <end position="3147"/>
    </location>
</feature>
<dbReference type="EC" id="2.7.11.1" evidence="1"/>
<evidence type="ECO:0000256" key="3">
    <source>
        <dbReference type="ARBA" id="ARBA00022574"/>
    </source>
</evidence>
<evidence type="ECO:0000256" key="8">
    <source>
        <dbReference type="PROSITE-ProRule" id="PRU00103"/>
    </source>
</evidence>
<feature type="region of interest" description="Disordered" evidence="10">
    <location>
        <begin position="802"/>
        <end position="832"/>
    </location>
</feature>
<dbReference type="InterPro" id="IPR001680">
    <property type="entry name" value="WD40_rpt"/>
</dbReference>
<dbReference type="PROSITE" id="PS50077">
    <property type="entry name" value="HEAT_REPEAT"/>
    <property type="match status" value="1"/>
</dbReference>
<feature type="region of interest" description="Disordered" evidence="10">
    <location>
        <begin position="466"/>
        <end position="551"/>
    </location>
</feature>
<feature type="compositionally biased region" description="Basic and acidic residues" evidence="10">
    <location>
        <begin position="2938"/>
        <end position="2965"/>
    </location>
</feature>
<dbReference type="SUPFAM" id="SSF50978">
    <property type="entry name" value="WD40 repeat-like"/>
    <property type="match status" value="1"/>
</dbReference>
<feature type="compositionally biased region" description="Low complexity" evidence="10">
    <location>
        <begin position="1"/>
        <end position="15"/>
    </location>
</feature>
<dbReference type="GO" id="GO:0005770">
    <property type="term" value="C:late endosome"/>
    <property type="evidence" value="ECO:0007669"/>
    <property type="project" value="TreeGrafter"/>
</dbReference>
<evidence type="ECO:0000256" key="5">
    <source>
        <dbReference type="ARBA" id="ARBA00022737"/>
    </source>
</evidence>
<dbReference type="SUPFAM" id="SSF48371">
    <property type="entry name" value="ARM repeat"/>
    <property type="match status" value="1"/>
</dbReference>
<evidence type="ECO:0000256" key="9">
    <source>
        <dbReference type="PROSITE-ProRule" id="PRU00221"/>
    </source>
</evidence>
<dbReference type="InterPro" id="IPR055231">
    <property type="entry name" value="2AA_helical"/>
</dbReference>
<keyword evidence="6 12" id="KW-0418">Kinase</keyword>
<keyword evidence="7" id="KW-0547">Nucleotide-binding</keyword>
<dbReference type="GO" id="GO:0071561">
    <property type="term" value="C:nucleus-vacuole junction"/>
    <property type="evidence" value="ECO:0007669"/>
    <property type="project" value="TreeGrafter"/>
</dbReference>
<feature type="region of interest" description="Disordered" evidence="10">
    <location>
        <begin position="2206"/>
        <end position="2246"/>
    </location>
</feature>
<feature type="compositionally biased region" description="Polar residues" evidence="10">
    <location>
        <begin position="1673"/>
        <end position="1683"/>
    </location>
</feature>
<evidence type="ECO:0000259" key="11">
    <source>
        <dbReference type="PROSITE" id="PS50011"/>
    </source>
</evidence>
<dbReference type="PANTHER" id="PTHR17583">
    <property type="entry name" value="PHOSPHOINOSITIDE 3-KINASE REGULATORY SUBUNIT 4"/>
    <property type="match status" value="1"/>
</dbReference>
<feature type="region of interest" description="Disordered" evidence="10">
    <location>
        <begin position="2710"/>
        <end position="2756"/>
    </location>
</feature>
<feature type="repeat" description="WD" evidence="9">
    <location>
        <begin position="3219"/>
        <end position="3253"/>
    </location>
</feature>
<feature type="region of interest" description="Disordered" evidence="10">
    <location>
        <begin position="2938"/>
        <end position="2979"/>
    </location>
</feature>
<feature type="repeat" description="HEAT" evidence="8">
    <location>
        <begin position="1110"/>
        <end position="1144"/>
    </location>
</feature>
<dbReference type="SMART" id="SM00320">
    <property type="entry name" value="WD40"/>
    <property type="match status" value="3"/>
</dbReference>
<name>F0VMQ6_NEOCL</name>
<dbReference type="InParanoid" id="F0VMQ6"/>
<accession>F0VMQ6</accession>
<reference evidence="13" key="4">
    <citation type="journal article" date="2015" name="PLoS ONE">
        <title>Comprehensive Evaluation of Toxoplasma gondii VEG and Neospora caninum LIV Genomes with Tachyzoite Stage Transcriptome and Proteome Defines Novel Transcript Features.</title>
        <authorList>
            <person name="Ramaprasad A."/>
            <person name="Mourier T."/>
            <person name="Naeem R."/>
            <person name="Malas T.B."/>
            <person name="Moussa E."/>
            <person name="Panigrahi A."/>
            <person name="Vermont S.J."/>
            <person name="Otto T.D."/>
            <person name="Wastling J."/>
            <person name="Pain A."/>
        </authorList>
    </citation>
    <scope>NUCLEOTIDE SEQUENCE</scope>
    <source>
        <strain evidence="13">Liverpool</strain>
    </source>
</reference>
<feature type="region of interest" description="Disordered" evidence="10">
    <location>
        <begin position="1"/>
        <end position="63"/>
    </location>
</feature>
<keyword evidence="2" id="KW-0723">Serine/threonine-protein kinase</keyword>
<feature type="compositionally biased region" description="Polar residues" evidence="10">
    <location>
        <begin position="40"/>
        <end position="59"/>
    </location>
</feature>
<feature type="region of interest" description="Disordered" evidence="10">
    <location>
        <begin position="409"/>
        <end position="438"/>
    </location>
</feature>
<feature type="compositionally biased region" description="Low complexity" evidence="10">
    <location>
        <begin position="1461"/>
        <end position="1471"/>
    </location>
</feature>
<proteinExistence type="predicted"/>
<keyword evidence="14" id="KW-1185">Reference proteome</keyword>
<evidence type="ECO:0000313" key="12">
    <source>
        <dbReference type="EMBL" id="CBZ55002.1"/>
    </source>
</evidence>
<dbReference type="InterPro" id="IPR036322">
    <property type="entry name" value="WD40_repeat_dom_sf"/>
</dbReference>
<feature type="region of interest" description="Disordered" evidence="10">
    <location>
        <begin position="2804"/>
        <end position="2848"/>
    </location>
</feature>
<feature type="compositionally biased region" description="Acidic residues" evidence="10">
    <location>
        <begin position="2807"/>
        <end position="2817"/>
    </location>
</feature>
<dbReference type="GO" id="GO:0006623">
    <property type="term" value="P:protein targeting to vacuole"/>
    <property type="evidence" value="ECO:0007669"/>
    <property type="project" value="TreeGrafter"/>
</dbReference>
<dbReference type="PROSITE" id="PS50294">
    <property type="entry name" value="WD_REPEATS_REGION"/>
    <property type="match status" value="1"/>
</dbReference>
<sequence>MGNTVATASATSTGGSPPPPLPTYTPHTFHSTAGWKHSPQAANAATSSAFPSSLGSAQKNAAPGGAPLPDDVAALVPDFPAVTVLRCIGSSRLFRAVLTVTPEDGIGVGKLLVRKDPQETAKAYLQKYVPILEAYTAQLLPDVHPNVCTYGRVLSSDRTVLLLRRFFAHCLADRLHARPFLSATQQLFLAFQLVLGVAQLHSLGLVHGDIKGENVGITSWLHACLIDAAPWKPLRVSLADGRQLTAFFDGSYTGRCYLAPESGHPVSVAARASRFLSEPEDSGRTGPATQSRAGGAGASESFEDTSPRQVPSLASRSTSAFSLASLEALQSADVFSMAATLVEIFTADAPGRQQHVLDLPLLLQLRRALLEQRKSAARGHSPRKTRDSKMCSWRSAGSDSCCHTRAEYGDASAPREGTGANATASESLHPPAGDLCQEALGHGDELRQSEETGRDENDSRFHAEGEDAPICLSGQEAPTNKSTGLRAMPGGTATACRPAGREAARRGNSPVQEAVGCHDPKRCPNRSMAEGGDPTAGGGVNGPCDAQPRPDSRFPDAIAPPPALVRALRGIRSACIRQALQADILLCQPESRSSALDCLERWGAPWSPTAFFPPSFFSCFLPLFTVITHPTYQQPDIRLLLVRKFLPHFVAALLQRRRRASSGPGDAGGAEAKRGACRGAESESRRATAGEERCEREQAIVELLQDAVEQHVASVDPQVMYQCILHSAITSPECSAVAALVGAWGESRRREASAAAGAAASVFQSRLSVHSGSQTPPGAASPCLHLFHGACQEKAGLGSLLGQQPADASHAPPRVERPGRRPRPAPDASGAFSASEKLDCLLASPSASTRAGALDGDAPEAGEGRRVAGDLREREAAAATGAAEAVGGFGAVPHADLSLQSARRFSARLLQLWRKSRRLAVEKHLPPAEVFRQLRLDRRALYDGLFLPSVSDASSGAFAPASSLQEADAALHGNRETGGLGGCGSSSPRHAAKDKEGHRCFSGNTSTEDIFGSASDVDFASGEASEESRFVSAFCDASRVEYPSLAALSAAASRWTCASQEVRRGGAVLLAELIGTTLPHCCSPQVRVCGVSMLAFLARFSTLHSLLNSVLPYLIRALDDPTPSVRVAAVRALPSAISQVALPAGCRAAPGGWGGDSRDAEEPRERRDRVFSQDGNSAERAATSCCYEGSSEEGGRIAEREEEADACDDRAAARSLASGAFDFFVFFSQVLLPRLQHLATVDAELFVRLAVAEFLPSVLLAMRRCLELQAGAQATVFVLSGELDAGNVPLEAEGSAVFSTQGLGAASLRAAPGARAASSPSPVLLLDTRLQQLRTAVKPLLQQVLTSRQPAQRLALLERVEDLARFLGVDEAQQFLLPYLIMQLNDPLAPSIRAAVTLGLGRVGLLLGGARGTVETCVLPCCEQALVDGREEVLLAAVRALQLLASAGLLAPHFRAGDSGAGAASRGSRASKQGQEGPSPRGGYRFIGGLLSLLEQRVLPLLVLPSAAVRREVLHLLRLLETHWGRATSFALLLPCLEPFTESRGDIGIEDWRGLNGGNEAGSRDASAPPVLTVEDLARGLRPPLTRAVYVQLLEPQFRQPLAALGAAVADAERGGFSADSLARVLFQTGCEGVAKERARERSPGLQILHAGGPSRRSSDGDRRRGRAKESASGDSRCSTVHASSEDEDEEHIVSRLRRTFAAYADWQAQRARPGDSQQRPGQWRNCIVDFLAFADRQAPATVSSSTASSSDLSSSSCSASISVDFSPEQLQCLGILLGLKAADREALLLLLPYLRSADRSHASPALLSLAFAPAPPGSPGPGKGAGAAEGAPGPAGADLDEAMPAGQPLGLVADEPEGGEVDGDVSLECPCLEPPKTETAAREYFLMSCLMSPPLPSTVHSLPSLRLSPLQALLPLLPASLVSGSSCEIASLFPVCLVLCLSRQGAALPARTQRLKGGAARGGFLRELEDAGVAATGAAHLLAVAAAAAAGTRRPLPSLQQAMLGLPAPGASLGDLLAADASRLSGPIPFELFPAAVLGACAASAVKPRSLLACASPGAADASAPLDLARRPSSRACALPLPLQRDWRCGVLGLPRRPALEVGRLQKAIPTGSGTLNLYSYLTASPPVLLLRHPLLPSLVPASATAPSRHASSTVSSSALPIAPCHLLDSPSPTSARGTAKPQPGPFPSTVLGAVGGVARLLPSGPHASSISTPGALSSQPADARLDASKAHAGSGSGDTGLSPLPAAVQSLARDAQAGGLGAGGVGAGAGRRAPSAAAVPGPGGDRPPSGSQGSAQRPSGRDTEPTGLPRGVPPTTGCGVVLCAVPGLAEMARWRPKGQLVGMLLEQDTTGRRQLGADLSSAKGRGPRGRNVTAGHRVRLASTEDGRLLVTACMDTVEGRIAAWSCADVVRHGRATPLATWALPSPVAATTLTVLHNTRTLAVGASDGSCRLYRVDGSSQAPSGPRESASSPGRDGAYLLLTLPPPAVPLFSASSSVTSSLLLRLSQPECSSRHCRSLSAGPGFGSACTSPEERFLFRTLLPVSLRFPSLFSSSLSAPARDEGLLAASAARAAQAAAAASRGVVALDHFDSCFEQLLLFLLENGQVGAYDLRAASLPVFSAAALPPWWGLPTAQSVSADGKFLCLGTAGGVLLLFDLRLLLPLRSWRVRLDNDGSRAAVVLQLRPCPLHLLRSHRAAGADPLGHSLPRASLGARSGAGDRSAVFSEEPSASSGSSGPRATGSGTGIDEGDGSSCGPRKTGNCLFLALLGGDTGAAVALDLEAGRVVATFSSSCFSVGRGEAGVAGDDDISDSEEETPARETEVRAGERNEACRRLGDSAASEGESEGFAPRYWLDPLELSSLATSQPSLAPQAIEAGLAATALSPHCPRCLFVPPPLRGPPAFFLTGGNDRCIRFWNLEAAAASYLSDEGLRRGREAEEGRGVTPPGRHEARQGSAARTERTPRMRAGVGRRERSSRVVGRHQGVDAYVVVAPEDTCAYRGSAGRDGDGLGFHSSLGGCQDSGRGGTFDRGGPLFFYEVVEEETSTFSFEARETYTVAHVQEVCRRHGPRAFSTKRKTARLGSTPAARKRMEKEFDQKDLGLSDEETEGQRRARNARESGDRAMQRDSQSSCRGFLNLSPDSEGDDGAARACVFEQSDADEEPCCCRPTVPWHEGRGLFDRRRWSSSVSYPCGENGTFLSTWENEERLRDAGPRPPSVQHRDAILDLSFVELQQQLLLVSSGRDGVVKIWR</sequence>
<protein>
    <recommendedName>
        <fullName evidence="1">non-specific serine/threonine protein kinase</fullName>
        <ecNumber evidence="1">2.7.11.1</ecNumber>
    </recommendedName>
</protein>
<dbReference type="InterPro" id="IPR021133">
    <property type="entry name" value="HEAT_type_2"/>
</dbReference>
<dbReference type="GO" id="GO:0045324">
    <property type="term" value="P:late endosome to vacuole transport"/>
    <property type="evidence" value="ECO:0007669"/>
    <property type="project" value="InterPro"/>
</dbReference>